<keyword evidence="4" id="KW-0812">Transmembrane</keyword>
<accession>A0A2B7WFY2</accession>
<keyword evidence="4" id="KW-0472">Membrane</keyword>
<name>A0A2B7WFY2_9EURO</name>
<comment type="subcellular location">
    <subcellularLocation>
        <location evidence="1">Membrane</location>
        <topology evidence="1">Multi-pass membrane protein</topology>
    </subcellularLocation>
</comment>
<dbReference type="PROSITE" id="PS50850">
    <property type="entry name" value="MFS"/>
    <property type="match status" value="1"/>
</dbReference>
<gene>
    <name evidence="6" type="ORF">AJ79_09977</name>
</gene>
<dbReference type="CDD" id="cd17352">
    <property type="entry name" value="MFS_MCT_SLC16"/>
    <property type="match status" value="1"/>
</dbReference>
<feature type="transmembrane region" description="Helical" evidence="4">
    <location>
        <begin position="225"/>
        <end position="248"/>
    </location>
</feature>
<feature type="transmembrane region" description="Helical" evidence="4">
    <location>
        <begin position="370"/>
        <end position="389"/>
    </location>
</feature>
<feature type="transmembrane region" description="Helical" evidence="4">
    <location>
        <begin position="401"/>
        <end position="420"/>
    </location>
</feature>
<sequence>MASGPETPGTGGAPGELSNKDSQAFNEQRGLSISASVQPSSTVSPSQEKGANAAKGETDTEKKSIEQGTVSSPLGAADANNTTDLEKQPSNTSRTRNSPDGNEPPAPEAPELTGQSEDPEGNVYPEGGLQAYLVVFGSFMGLFGSLGLVNSAGTFLAWLTNHQLKESSHGSIAWIFGIYAFLMFFGGVQIGPIFDAKGPRGLVITGSIMVVLSLVLFGLCKEYWHFMIVWGVIGGLGMSLIFTPAIAAPGHWFFQLRGRATGIASTGGSLGGVVFPLMLQDIFPKIGFGWGTRAVALVTLVSVVTGCILIRSRLPKKKATKENILPDFRIFWEPQMALTTLGIFFLEWGLFIPITYISSYALAHGMPDKFSYQVLAILNVGSCFGRWIPGFVSDYIGRFNTMILTVIICFLSCACLWLPAGDSVAMLVVYALVFGFGSGSNISLTPVCVGQCCKTEHYGRYYATAYTVVSFGTLTGTPIAGSILASNGGEFWGLITFTTVCYFAGLVCFVAAKVVRHGWNLWVIY</sequence>
<proteinExistence type="inferred from homology"/>
<evidence type="ECO:0000256" key="3">
    <source>
        <dbReference type="SAM" id="MobiDB-lite"/>
    </source>
</evidence>
<evidence type="ECO:0000259" key="5">
    <source>
        <dbReference type="PROSITE" id="PS50850"/>
    </source>
</evidence>
<evidence type="ECO:0000313" key="6">
    <source>
        <dbReference type="EMBL" id="PGG95576.1"/>
    </source>
</evidence>
<dbReference type="InterPro" id="IPR020846">
    <property type="entry name" value="MFS_dom"/>
</dbReference>
<feature type="transmembrane region" description="Helical" evidence="4">
    <location>
        <begin position="131"/>
        <end position="159"/>
    </location>
</feature>
<evidence type="ECO:0000256" key="1">
    <source>
        <dbReference type="ARBA" id="ARBA00004141"/>
    </source>
</evidence>
<dbReference type="Pfam" id="PF07690">
    <property type="entry name" value="MFS_1"/>
    <property type="match status" value="1"/>
</dbReference>
<evidence type="ECO:0000256" key="4">
    <source>
        <dbReference type="SAM" id="Phobius"/>
    </source>
</evidence>
<feature type="transmembrane region" description="Helical" evidence="4">
    <location>
        <begin position="290"/>
        <end position="310"/>
    </location>
</feature>
<dbReference type="PANTHER" id="PTHR11360:SF177">
    <property type="entry name" value="RIBOFLAVIN TRANSPORTER MCH5"/>
    <property type="match status" value="1"/>
</dbReference>
<feature type="compositionally biased region" description="Basic and acidic residues" evidence="3">
    <location>
        <begin position="56"/>
        <end position="65"/>
    </location>
</feature>
<feature type="region of interest" description="Disordered" evidence="3">
    <location>
        <begin position="1"/>
        <end position="121"/>
    </location>
</feature>
<evidence type="ECO:0000313" key="7">
    <source>
        <dbReference type="Proteomes" id="UP000223968"/>
    </source>
</evidence>
<dbReference type="SUPFAM" id="SSF103473">
    <property type="entry name" value="MFS general substrate transporter"/>
    <property type="match status" value="1"/>
</dbReference>
<reference evidence="6 7" key="1">
    <citation type="submission" date="2017-10" db="EMBL/GenBank/DDBJ databases">
        <title>Comparative genomics in systemic dimorphic fungi from Ajellomycetaceae.</title>
        <authorList>
            <person name="Munoz J.F."/>
            <person name="Mcewen J.G."/>
            <person name="Clay O.K."/>
            <person name="Cuomo C.A."/>
        </authorList>
    </citation>
    <scope>NUCLEOTIDE SEQUENCE [LARGE SCALE GENOMIC DNA]</scope>
    <source>
        <strain evidence="6 7">UAMH5409</strain>
    </source>
</reference>
<feature type="transmembrane region" description="Helical" evidence="4">
    <location>
        <begin position="201"/>
        <end position="219"/>
    </location>
</feature>
<feature type="compositionally biased region" description="Polar residues" evidence="3">
    <location>
        <begin position="20"/>
        <end position="31"/>
    </location>
</feature>
<keyword evidence="7" id="KW-1185">Reference proteome</keyword>
<feature type="compositionally biased region" description="Low complexity" evidence="3">
    <location>
        <begin position="32"/>
        <end position="47"/>
    </location>
</feature>
<protein>
    <recommendedName>
        <fullName evidence="5">Major facilitator superfamily (MFS) profile domain-containing protein</fullName>
    </recommendedName>
</protein>
<dbReference type="AlphaFoldDB" id="A0A2B7WFY2"/>
<organism evidence="6 7">
    <name type="scientific">Helicocarpus griseus UAMH5409</name>
    <dbReference type="NCBI Taxonomy" id="1447875"/>
    <lineage>
        <taxon>Eukaryota</taxon>
        <taxon>Fungi</taxon>
        <taxon>Dikarya</taxon>
        <taxon>Ascomycota</taxon>
        <taxon>Pezizomycotina</taxon>
        <taxon>Eurotiomycetes</taxon>
        <taxon>Eurotiomycetidae</taxon>
        <taxon>Onygenales</taxon>
        <taxon>Ajellomycetaceae</taxon>
        <taxon>Helicocarpus</taxon>
    </lineage>
</organism>
<dbReference type="GO" id="GO:0022857">
    <property type="term" value="F:transmembrane transporter activity"/>
    <property type="evidence" value="ECO:0007669"/>
    <property type="project" value="InterPro"/>
</dbReference>
<comment type="caution">
    <text evidence="6">The sequence shown here is derived from an EMBL/GenBank/DDBJ whole genome shotgun (WGS) entry which is preliminary data.</text>
</comment>
<dbReference type="PANTHER" id="PTHR11360">
    <property type="entry name" value="MONOCARBOXYLATE TRANSPORTER"/>
    <property type="match status" value="1"/>
</dbReference>
<evidence type="ECO:0000256" key="2">
    <source>
        <dbReference type="ARBA" id="ARBA00006727"/>
    </source>
</evidence>
<dbReference type="GO" id="GO:0016020">
    <property type="term" value="C:membrane"/>
    <property type="evidence" value="ECO:0007669"/>
    <property type="project" value="UniProtKB-SubCell"/>
</dbReference>
<dbReference type="InterPro" id="IPR036259">
    <property type="entry name" value="MFS_trans_sf"/>
</dbReference>
<feature type="transmembrane region" description="Helical" evidence="4">
    <location>
        <begin position="426"/>
        <end position="449"/>
    </location>
</feature>
<keyword evidence="4" id="KW-1133">Transmembrane helix</keyword>
<feature type="transmembrane region" description="Helical" evidence="4">
    <location>
        <begin position="171"/>
        <end position="194"/>
    </location>
</feature>
<feature type="transmembrane region" description="Helical" evidence="4">
    <location>
        <begin position="336"/>
        <end position="358"/>
    </location>
</feature>
<dbReference type="InterPro" id="IPR011701">
    <property type="entry name" value="MFS"/>
</dbReference>
<feature type="transmembrane region" description="Helical" evidence="4">
    <location>
        <begin position="491"/>
        <end position="512"/>
    </location>
</feature>
<feature type="compositionally biased region" description="Polar residues" evidence="3">
    <location>
        <begin position="79"/>
        <end position="100"/>
    </location>
</feature>
<comment type="similarity">
    <text evidence="2">Belongs to the major facilitator superfamily. Monocarboxylate porter (TC 2.A.1.13) family.</text>
</comment>
<dbReference type="OrthoDB" id="410267at2759"/>
<feature type="domain" description="Major facilitator superfamily (MFS) profile" evidence="5">
    <location>
        <begin position="130"/>
        <end position="516"/>
    </location>
</feature>
<feature type="transmembrane region" description="Helical" evidence="4">
    <location>
        <begin position="461"/>
        <end position="485"/>
    </location>
</feature>
<dbReference type="Proteomes" id="UP000223968">
    <property type="component" value="Unassembled WGS sequence"/>
</dbReference>
<dbReference type="EMBL" id="PDNB01000330">
    <property type="protein sequence ID" value="PGG95576.1"/>
    <property type="molecule type" value="Genomic_DNA"/>
</dbReference>
<dbReference type="Gene3D" id="1.20.1250.20">
    <property type="entry name" value="MFS general substrate transporter like domains"/>
    <property type="match status" value="1"/>
</dbReference>
<dbReference type="InterPro" id="IPR050327">
    <property type="entry name" value="Proton-linked_MCT"/>
</dbReference>